<dbReference type="RefSeq" id="WP_276214637.1">
    <property type="nucleotide sequence ID" value="NZ_JARJLR010000233.1"/>
</dbReference>
<protein>
    <recommendedName>
        <fullName evidence="4">Lipoprotein</fullName>
    </recommendedName>
</protein>
<gene>
    <name evidence="2" type="ORF">P3W55_13185</name>
</gene>
<comment type="caution">
    <text evidence="2">The sequence shown here is derived from an EMBL/GenBank/DDBJ whole genome shotgun (WGS) entry which is preliminary data.</text>
</comment>
<evidence type="ECO:0008006" key="4">
    <source>
        <dbReference type="Google" id="ProtNLM"/>
    </source>
</evidence>
<proteinExistence type="predicted"/>
<dbReference type="PROSITE" id="PS51257">
    <property type="entry name" value="PROKAR_LIPOPROTEIN"/>
    <property type="match status" value="1"/>
</dbReference>
<dbReference type="Proteomes" id="UP001220662">
    <property type="component" value="Unassembled WGS sequence"/>
</dbReference>
<sequence length="117" mass="12579">MKKLIGVAAIAALAGCATVNDTRSNPALVDISSTRSPLRVAECIRDSWQGITVLGSSFAVALQSTGDIYTVLADLQMPVHLADVSPEGSGSRIKYHFYRTWQSPVDRFPDAVRACAR</sequence>
<dbReference type="AlphaFoldDB" id="A0AAW6P5C2"/>
<feature type="chain" id="PRO_5043375344" description="Lipoprotein" evidence="1">
    <location>
        <begin position="20"/>
        <end position="117"/>
    </location>
</feature>
<evidence type="ECO:0000313" key="3">
    <source>
        <dbReference type="Proteomes" id="UP001220662"/>
    </source>
</evidence>
<keyword evidence="1" id="KW-0732">Signal</keyword>
<evidence type="ECO:0000256" key="1">
    <source>
        <dbReference type="SAM" id="SignalP"/>
    </source>
</evidence>
<reference evidence="2" key="1">
    <citation type="submission" date="2023-03" db="EMBL/GenBank/DDBJ databases">
        <title>Draft assemblies of triclosan tolerant bacteria isolated from returned activated sludge.</title>
        <authorList>
            <person name="Van Hamelsveld S."/>
        </authorList>
    </citation>
    <scope>NUCLEOTIDE SEQUENCE</scope>
    <source>
        <strain evidence="2">GW210015_S63</strain>
    </source>
</reference>
<name>A0AAW6P5C2_9PSED</name>
<accession>A0AAW6P5C2</accession>
<organism evidence="2 3">
    <name type="scientific">Pseudomonas citronellolis</name>
    <dbReference type="NCBI Taxonomy" id="53408"/>
    <lineage>
        <taxon>Bacteria</taxon>
        <taxon>Pseudomonadati</taxon>
        <taxon>Pseudomonadota</taxon>
        <taxon>Gammaproteobacteria</taxon>
        <taxon>Pseudomonadales</taxon>
        <taxon>Pseudomonadaceae</taxon>
        <taxon>Pseudomonas</taxon>
    </lineage>
</organism>
<evidence type="ECO:0000313" key="2">
    <source>
        <dbReference type="EMBL" id="MDF3842663.1"/>
    </source>
</evidence>
<feature type="signal peptide" evidence="1">
    <location>
        <begin position="1"/>
        <end position="19"/>
    </location>
</feature>
<dbReference type="EMBL" id="JARJLR010000233">
    <property type="protein sequence ID" value="MDF3842663.1"/>
    <property type="molecule type" value="Genomic_DNA"/>
</dbReference>